<dbReference type="InterPro" id="IPR017452">
    <property type="entry name" value="GPCR_Rhodpsn_7TM"/>
</dbReference>
<organism evidence="19 20">
    <name type="scientific">Scleropages formosus</name>
    <name type="common">Asian bonytongue</name>
    <name type="synonym">Osteoglossum formosum</name>
    <dbReference type="NCBI Taxonomy" id="113540"/>
    <lineage>
        <taxon>Eukaryota</taxon>
        <taxon>Metazoa</taxon>
        <taxon>Chordata</taxon>
        <taxon>Craniata</taxon>
        <taxon>Vertebrata</taxon>
        <taxon>Euteleostomi</taxon>
        <taxon>Actinopterygii</taxon>
        <taxon>Neopterygii</taxon>
        <taxon>Teleostei</taxon>
        <taxon>Osteoglossocephala</taxon>
        <taxon>Osteoglossomorpha</taxon>
        <taxon>Osteoglossiformes</taxon>
        <taxon>Osteoglossidae</taxon>
        <taxon>Scleropages</taxon>
    </lineage>
</organism>
<accession>A0A8C9SFZ8</accession>
<evidence type="ECO:0000256" key="16">
    <source>
        <dbReference type="SAM" id="Phobius"/>
    </source>
</evidence>
<keyword evidence="11" id="KW-0675">Receptor</keyword>
<keyword evidence="9 16" id="KW-0472">Membrane</keyword>
<evidence type="ECO:0000313" key="19">
    <source>
        <dbReference type="Ensembl" id="ENSSFOP00015033729.2"/>
    </source>
</evidence>
<dbReference type="Gene3D" id="1.20.1070.10">
    <property type="entry name" value="Rhodopsin 7-helix transmembrane proteins"/>
    <property type="match status" value="1"/>
</dbReference>
<dbReference type="Ensembl" id="ENSSFOT00015034107.2">
    <property type="protein sequence ID" value="ENSSFOP00015033729.2"/>
    <property type="gene ID" value="ENSSFOG00015021529.2"/>
</dbReference>
<dbReference type="AlphaFoldDB" id="A0A8C9SFZ8"/>
<feature type="compositionally biased region" description="Basic residues" evidence="15">
    <location>
        <begin position="356"/>
        <end position="366"/>
    </location>
</feature>
<dbReference type="FunFam" id="1.20.1070.10:FF:000059">
    <property type="entry name" value="G protein-coupled receptor 37"/>
    <property type="match status" value="1"/>
</dbReference>
<evidence type="ECO:0000256" key="11">
    <source>
        <dbReference type="ARBA" id="ARBA00023170"/>
    </source>
</evidence>
<keyword evidence="5 17" id="KW-0732">Signal</keyword>
<evidence type="ECO:0000259" key="18">
    <source>
        <dbReference type="PROSITE" id="PS50262"/>
    </source>
</evidence>
<dbReference type="Proteomes" id="UP000694397">
    <property type="component" value="Chromosome 16"/>
</dbReference>
<dbReference type="PANTHER" id="PTHR46216">
    <property type="entry name" value="PROSAPOSIN RECEPTOR GPR37 FAMILY MEMBER"/>
    <property type="match status" value="1"/>
</dbReference>
<dbReference type="GO" id="GO:0007193">
    <property type="term" value="P:adenylate cyclase-inhibiting G protein-coupled receptor signaling pathway"/>
    <property type="evidence" value="ECO:0007669"/>
    <property type="project" value="TreeGrafter"/>
</dbReference>
<dbReference type="PRINTS" id="PR01421">
    <property type="entry name" value="GPR37ORPHANR"/>
</dbReference>
<feature type="chain" id="PRO_5034092076" evidence="17">
    <location>
        <begin position="20"/>
        <end position="507"/>
    </location>
</feature>
<feature type="transmembrane region" description="Helical" evidence="16">
    <location>
        <begin position="135"/>
        <end position="163"/>
    </location>
</feature>
<keyword evidence="10" id="KW-1015">Disulfide bond</keyword>
<evidence type="ECO:0000256" key="9">
    <source>
        <dbReference type="ARBA" id="ARBA00023136"/>
    </source>
</evidence>
<protein>
    <submittedName>
        <fullName evidence="19">G protein-coupled receptor 37 like 1</fullName>
    </submittedName>
</protein>
<evidence type="ECO:0000256" key="1">
    <source>
        <dbReference type="ARBA" id="ARBA00004316"/>
    </source>
</evidence>
<evidence type="ECO:0000256" key="2">
    <source>
        <dbReference type="ARBA" id="ARBA00004651"/>
    </source>
</evidence>
<comment type="subcellular location">
    <subcellularLocation>
        <location evidence="2">Cell membrane</location>
        <topology evidence="2">Multi-pass membrane protein</topology>
    </subcellularLocation>
    <subcellularLocation>
        <location evidence="1">Cell projection</location>
    </subcellularLocation>
</comment>
<dbReference type="GO" id="GO:0043235">
    <property type="term" value="C:receptor complex"/>
    <property type="evidence" value="ECO:0007669"/>
    <property type="project" value="TreeGrafter"/>
</dbReference>
<feature type="compositionally biased region" description="Low complexity" evidence="15">
    <location>
        <begin position="458"/>
        <end position="472"/>
    </location>
</feature>
<evidence type="ECO:0000256" key="3">
    <source>
        <dbReference type="ARBA" id="ARBA00022475"/>
    </source>
</evidence>
<keyword evidence="12" id="KW-0325">Glycoprotein</keyword>
<evidence type="ECO:0000256" key="17">
    <source>
        <dbReference type="SAM" id="SignalP"/>
    </source>
</evidence>
<keyword evidence="6" id="KW-0832">Ubl conjugation</keyword>
<evidence type="ECO:0000256" key="4">
    <source>
        <dbReference type="ARBA" id="ARBA00022692"/>
    </source>
</evidence>
<evidence type="ECO:0000256" key="15">
    <source>
        <dbReference type="SAM" id="MobiDB-lite"/>
    </source>
</evidence>
<dbReference type="InterPro" id="IPR000276">
    <property type="entry name" value="GPCR_Rhodpsn"/>
</dbReference>
<reference evidence="19" key="3">
    <citation type="submission" date="2025-09" db="UniProtKB">
        <authorList>
            <consortium name="Ensembl"/>
        </authorList>
    </citation>
    <scope>IDENTIFICATION</scope>
</reference>
<evidence type="ECO:0000256" key="7">
    <source>
        <dbReference type="ARBA" id="ARBA00022989"/>
    </source>
</evidence>
<feature type="transmembrane region" description="Helical" evidence="16">
    <location>
        <begin position="410"/>
        <end position="434"/>
    </location>
</feature>
<dbReference type="Pfam" id="PF00001">
    <property type="entry name" value="7tm_1"/>
    <property type="match status" value="1"/>
</dbReference>
<feature type="region of interest" description="Disordered" evidence="15">
    <location>
        <begin position="64"/>
        <end position="87"/>
    </location>
</feature>
<keyword evidence="4 16" id="KW-0812">Transmembrane</keyword>
<keyword evidence="8" id="KW-0297">G-protein coupled receptor</keyword>
<dbReference type="OrthoDB" id="8960080at2759"/>
<dbReference type="PROSITE" id="PS50262">
    <property type="entry name" value="G_PROTEIN_RECEP_F1_2"/>
    <property type="match status" value="1"/>
</dbReference>
<dbReference type="InterPro" id="IPR003909">
    <property type="entry name" value="GPR37_orph"/>
</dbReference>
<evidence type="ECO:0000313" key="20">
    <source>
        <dbReference type="Proteomes" id="UP000694397"/>
    </source>
</evidence>
<keyword evidence="3" id="KW-1003">Cell membrane</keyword>
<feature type="transmembrane region" description="Helical" evidence="16">
    <location>
        <begin position="317"/>
        <end position="339"/>
    </location>
</feature>
<evidence type="ECO:0000256" key="12">
    <source>
        <dbReference type="ARBA" id="ARBA00023180"/>
    </source>
</evidence>
<evidence type="ECO:0000256" key="10">
    <source>
        <dbReference type="ARBA" id="ARBA00023157"/>
    </source>
</evidence>
<gene>
    <name evidence="19" type="primary">GPR37L1</name>
    <name evidence="19" type="synonym">gpr37l1a</name>
</gene>
<feature type="region of interest" description="Disordered" evidence="15">
    <location>
        <begin position="350"/>
        <end position="370"/>
    </location>
</feature>
<dbReference type="SUPFAM" id="SSF81321">
    <property type="entry name" value="Family A G protein-coupled receptor-like"/>
    <property type="match status" value="1"/>
</dbReference>
<dbReference type="GeneTree" id="ENSGT01150000286942"/>
<feature type="domain" description="G-protein coupled receptors family 1 profile" evidence="18">
    <location>
        <begin position="154"/>
        <end position="431"/>
    </location>
</feature>
<reference evidence="19 20" key="1">
    <citation type="submission" date="2019-04" db="EMBL/GenBank/DDBJ databases">
        <authorList>
            <consortium name="Wellcome Sanger Institute Data Sharing"/>
        </authorList>
    </citation>
    <scope>NUCLEOTIDE SEQUENCE [LARGE SCALE GENOMIC DNA]</scope>
</reference>
<sequence length="507" mass="54579">MKPLCALMLLLAGAGAHSAAPRHSGPWQPAAWTSSALPRSYMSYSKDEGVGKHYSHVVRTRRVRVPRDATEREEHGKRGAGDGQPRFYPSSYLATRDSFVLSSAAVTAGADGPGGGQGSGAHALFPLGPGSEGSYGAYGVMLLSLVLFAVGIVGNLALMCIVWHNYYLKSAWNCMLAGLAFWDFLVLFFCLPVVAFNEIARKRLLGDVSCKIVPYLEVASQGVSTFSLCALAIDRFQVATSTESKAQQVEQCQSILAKLAVVWVGSMILALPELLLWQLSQDVSTTTGHLVDSCTMKPSTSLPESVYSLVLTYHDARMWWCFGCYFCLPMIFTLSCQMVTRQIAGSVSRGWEAKKTPPKKPGRQRGRRESRLDSTVTALALVYGVCALPENGCNAALTYLSAQMSTSTQALLLLVGQFFLFFRAATTPVLLLCLCRPLGQAFMDCCCCCCETCLSDGASSAPSTPSTTSSRAPSRESELKSPTAASPSIHFTMVRDNPSILAIGTPC</sequence>
<dbReference type="GO" id="GO:0043410">
    <property type="term" value="P:positive regulation of MAPK cascade"/>
    <property type="evidence" value="ECO:0007669"/>
    <property type="project" value="TreeGrafter"/>
</dbReference>
<evidence type="ECO:0000256" key="14">
    <source>
        <dbReference type="ARBA" id="ARBA00023273"/>
    </source>
</evidence>
<feature type="region of interest" description="Disordered" evidence="15">
    <location>
        <begin position="456"/>
        <end position="483"/>
    </location>
</feature>
<reference evidence="19" key="2">
    <citation type="submission" date="2025-08" db="UniProtKB">
        <authorList>
            <consortium name="Ensembl"/>
        </authorList>
    </citation>
    <scope>IDENTIFICATION</scope>
</reference>
<dbReference type="GO" id="GO:0008528">
    <property type="term" value="F:G protein-coupled peptide receptor activity"/>
    <property type="evidence" value="ECO:0007669"/>
    <property type="project" value="TreeGrafter"/>
</dbReference>
<evidence type="ECO:0000256" key="13">
    <source>
        <dbReference type="ARBA" id="ARBA00023224"/>
    </source>
</evidence>
<feature type="transmembrane region" description="Helical" evidence="16">
    <location>
        <begin position="255"/>
        <end position="277"/>
    </location>
</feature>
<name>A0A8C9SFZ8_SCLFO</name>
<feature type="transmembrane region" description="Helical" evidence="16">
    <location>
        <begin position="175"/>
        <end position="195"/>
    </location>
</feature>
<proteinExistence type="predicted"/>
<evidence type="ECO:0000256" key="6">
    <source>
        <dbReference type="ARBA" id="ARBA00022843"/>
    </source>
</evidence>
<evidence type="ECO:0000256" key="8">
    <source>
        <dbReference type="ARBA" id="ARBA00023040"/>
    </source>
</evidence>
<keyword evidence="20" id="KW-1185">Reference proteome</keyword>
<evidence type="ECO:0000256" key="5">
    <source>
        <dbReference type="ARBA" id="ARBA00022729"/>
    </source>
</evidence>
<feature type="compositionally biased region" description="Basic and acidic residues" evidence="15">
    <location>
        <begin position="65"/>
        <end position="80"/>
    </location>
</feature>
<dbReference type="GO" id="GO:0042995">
    <property type="term" value="C:cell projection"/>
    <property type="evidence" value="ECO:0007669"/>
    <property type="project" value="UniProtKB-SubCell"/>
</dbReference>
<dbReference type="PRINTS" id="PR00237">
    <property type="entry name" value="GPCRRHODOPSN"/>
</dbReference>
<dbReference type="GO" id="GO:0005886">
    <property type="term" value="C:plasma membrane"/>
    <property type="evidence" value="ECO:0007669"/>
    <property type="project" value="UniProtKB-SubCell"/>
</dbReference>
<dbReference type="PANTHER" id="PTHR46216:SF4">
    <property type="entry name" value="G-PROTEIN COUPLED RECEPTOR 37-LIKE 1"/>
    <property type="match status" value="1"/>
</dbReference>
<feature type="signal peptide" evidence="17">
    <location>
        <begin position="1"/>
        <end position="19"/>
    </location>
</feature>
<keyword evidence="14" id="KW-0966">Cell projection</keyword>
<keyword evidence="7 16" id="KW-1133">Transmembrane helix</keyword>
<keyword evidence="13" id="KW-0807">Transducer</keyword>